<gene>
    <name evidence="1" type="ORF">NVI5450_4816</name>
</gene>
<proteinExistence type="predicted"/>
<accession>A0A1L0CP56</accession>
<reference evidence="1 2" key="1">
    <citation type="submission" date="2016-11" db="EMBL/GenBank/DDBJ databases">
        <authorList>
            <person name="Jaros S."/>
            <person name="Januszkiewicz K."/>
            <person name="Wedrychowicz H."/>
        </authorList>
    </citation>
    <scope>NUCLEOTIDE SEQUENCE [LARGE SCALE GENOMIC DNA]</scope>
    <source>
        <strain evidence="1">NVI 5450</strain>
    </source>
</reference>
<dbReference type="RefSeq" id="WP_175545914.1">
    <property type="nucleotide sequence ID" value="NZ_FPLD01000155.1"/>
</dbReference>
<dbReference type="EMBL" id="FPLD01000155">
    <property type="protein sequence ID" value="SGZ19911.1"/>
    <property type="molecule type" value="Genomic_DNA"/>
</dbReference>
<protein>
    <submittedName>
        <fullName evidence="1">Putative transcriptional regulator</fullName>
    </submittedName>
</protein>
<evidence type="ECO:0000313" key="1">
    <source>
        <dbReference type="EMBL" id="SGZ19911.1"/>
    </source>
</evidence>
<sequence>MNYKHFQQPVSHYQLIRRPAVLTLTTRSKSALQLDEKNGLFCPPISIEQRAVAYIKNEVELLIQARIEGQRPEQIKVLVQKLIDSRTANKGRQINKGEHLELGLTEPQGHDNQPPYVLRVNLAWLPRLIQFILTLLVKWRVIYS</sequence>
<organism evidence="1 2">
    <name type="scientific">Moritella viscosa</name>
    <dbReference type="NCBI Taxonomy" id="80854"/>
    <lineage>
        <taxon>Bacteria</taxon>
        <taxon>Pseudomonadati</taxon>
        <taxon>Pseudomonadota</taxon>
        <taxon>Gammaproteobacteria</taxon>
        <taxon>Alteromonadales</taxon>
        <taxon>Moritellaceae</taxon>
        <taxon>Moritella</taxon>
    </lineage>
</organism>
<evidence type="ECO:0000313" key="2">
    <source>
        <dbReference type="Proteomes" id="UP000183794"/>
    </source>
</evidence>
<name>A0A1L0CP56_9GAMM</name>
<dbReference type="Proteomes" id="UP000183794">
    <property type="component" value="Unassembled WGS sequence"/>
</dbReference>
<dbReference type="AlphaFoldDB" id="A0A1L0CP56"/>